<reference evidence="9 10" key="1">
    <citation type="journal article" date="2019" name="Int. J. Syst. Evol. Microbiol.">
        <title>The Global Catalogue of Microorganisms (GCM) 10K type strain sequencing project: providing services to taxonomists for standard genome sequencing and annotation.</title>
        <authorList>
            <consortium name="The Broad Institute Genomics Platform"/>
            <consortium name="The Broad Institute Genome Sequencing Center for Infectious Disease"/>
            <person name="Wu L."/>
            <person name="Ma J."/>
        </authorList>
    </citation>
    <scope>NUCLEOTIDE SEQUENCE [LARGE SCALE GENOMIC DNA]</scope>
    <source>
        <strain evidence="9 10">JCM 4505</strain>
    </source>
</reference>
<evidence type="ECO:0000313" key="9">
    <source>
        <dbReference type="EMBL" id="GAA0302303.1"/>
    </source>
</evidence>
<evidence type="ECO:0000256" key="6">
    <source>
        <dbReference type="RuleBase" id="RU003355"/>
    </source>
</evidence>
<feature type="active site" description="Charge relay system" evidence="5">
    <location>
        <position position="188"/>
    </location>
</feature>
<evidence type="ECO:0000256" key="5">
    <source>
        <dbReference type="PROSITE-ProRule" id="PRU01240"/>
    </source>
</evidence>
<evidence type="ECO:0000313" key="10">
    <source>
        <dbReference type="Proteomes" id="UP001501867"/>
    </source>
</evidence>
<dbReference type="InterPro" id="IPR036852">
    <property type="entry name" value="Peptidase_S8/S53_dom_sf"/>
</dbReference>
<keyword evidence="3 5" id="KW-0378">Hydrolase</keyword>
<dbReference type="InterPro" id="IPR023828">
    <property type="entry name" value="Peptidase_S8_Ser-AS"/>
</dbReference>
<evidence type="ECO:0000256" key="1">
    <source>
        <dbReference type="ARBA" id="ARBA00011073"/>
    </source>
</evidence>
<feature type="active site" description="Charge relay system" evidence="5">
    <location>
        <position position="155"/>
    </location>
</feature>
<keyword evidence="2 5" id="KW-0645">Protease</keyword>
<dbReference type="CDD" id="cd04077">
    <property type="entry name" value="Peptidases_S8_PCSK9_ProteinaseK_like"/>
    <property type="match status" value="1"/>
</dbReference>
<comment type="similarity">
    <text evidence="1 5 6">Belongs to the peptidase S8 family.</text>
</comment>
<dbReference type="InterPro" id="IPR037045">
    <property type="entry name" value="S8pro/Inhibitor_I9_sf"/>
</dbReference>
<evidence type="ECO:0000256" key="3">
    <source>
        <dbReference type="ARBA" id="ARBA00022801"/>
    </source>
</evidence>
<dbReference type="Proteomes" id="UP001501867">
    <property type="component" value="Unassembled WGS sequence"/>
</dbReference>
<feature type="active site" description="Charge relay system" evidence="5">
    <location>
        <position position="338"/>
    </location>
</feature>
<dbReference type="InterPro" id="IPR050131">
    <property type="entry name" value="Peptidase_S8_subtilisin-like"/>
</dbReference>
<dbReference type="InterPro" id="IPR000209">
    <property type="entry name" value="Peptidase_S8/S53_dom"/>
</dbReference>
<evidence type="ECO:0000256" key="2">
    <source>
        <dbReference type="ARBA" id="ARBA00022670"/>
    </source>
</evidence>
<organism evidence="9 10">
    <name type="scientific">Streptomyces polychromogenes</name>
    <dbReference type="NCBI Taxonomy" id="67342"/>
    <lineage>
        <taxon>Bacteria</taxon>
        <taxon>Bacillati</taxon>
        <taxon>Actinomycetota</taxon>
        <taxon>Actinomycetes</taxon>
        <taxon>Kitasatosporales</taxon>
        <taxon>Streptomycetaceae</taxon>
        <taxon>Streptomyces</taxon>
    </lineage>
</organism>
<dbReference type="Gene3D" id="3.30.70.80">
    <property type="entry name" value="Peptidase S8 propeptide/proteinase inhibitor I9"/>
    <property type="match status" value="1"/>
</dbReference>
<comment type="caution">
    <text evidence="9">The sequence shown here is derived from an EMBL/GenBank/DDBJ whole genome shotgun (WGS) entry which is preliminary data.</text>
</comment>
<dbReference type="SUPFAM" id="SSF54897">
    <property type="entry name" value="Protease propeptides/inhibitors"/>
    <property type="match status" value="1"/>
</dbReference>
<proteinExistence type="inferred from homology"/>
<accession>A0ABN0VHH7</accession>
<dbReference type="SUPFAM" id="SSF52743">
    <property type="entry name" value="Subtilisin-like"/>
    <property type="match status" value="1"/>
</dbReference>
<feature type="signal peptide" evidence="7">
    <location>
        <begin position="1"/>
        <end position="25"/>
    </location>
</feature>
<dbReference type="PROSITE" id="PS51892">
    <property type="entry name" value="SUBTILASE"/>
    <property type="match status" value="1"/>
</dbReference>
<dbReference type="PRINTS" id="PR00723">
    <property type="entry name" value="SUBTILISIN"/>
</dbReference>
<protein>
    <recommendedName>
        <fullName evidence="8">Peptidase S8/S53 domain-containing protein</fullName>
    </recommendedName>
</protein>
<name>A0ABN0VHH7_9ACTN</name>
<dbReference type="RefSeq" id="WP_344162746.1">
    <property type="nucleotide sequence ID" value="NZ_BAAABV010000023.1"/>
</dbReference>
<dbReference type="InterPro" id="IPR022398">
    <property type="entry name" value="Peptidase_S8_His-AS"/>
</dbReference>
<dbReference type="InterPro" id="IPR023827">
    <property type="entry name" value="Peptidase_S8_Asp-AS"/>
</dbReference>
<evidence type="ECO:0000256" key="7">
    <source>
        <dbReference type="SAM" id="SignalP"/>
    </source>
</evidence>
<dbReference type="PROSITE" id="PS00138">
    <property type="entry name" value="SUBTILASE_SER"/>
    <property type="match status" value="1"/>
</dbReference>
<sequence length="393" mass="40145">MRLLVRLATAALLTVTPLTAGTASAAGPEPTPVPLHTAADSLPGRYIVTLEKGVDAAKTAEKLGLKPSFVYTSAMNGFAAPMTPLQLTIARVTLGVKSVEEDGRVRSVPLPASPAGVRGPAASWGQDRIDQRHLPLDGEFTTHGNGAGVTAYILDTGIDYAHSEFGGRAKPGFDAMGDGRGGQDCNGHGTHVAGTVAGATYGVARKADLVSVRVLGCDATGAWSGIIAGMDWVAKNAKQPAVLNGSLGGDRSQAVNDAANALFDAGVLPVIAAGNSAKDACYVSPASAARVVTVGATDRYDQEAFFSNYGRCLTLYAPGQEIVSAKLGGGSVALNGTSMAAPHVTGVVALYRASHPEAGTAALKEWLETKSTKDVVTNLGNGSPNRLLWTAGL</sequence>
<dbReference type="PROSITE" id="PS00137">
    <property type="entry name" value="SUBTILASE_HIS"/>
    <property type="match status" value="1"/>
</dbReference>
<dbReference type="PANTHER" id="PTHR43806:SF11">
    <property type="entry name" value="CEREVISIN-RELATED"/>
    <property type="match status" value="1"/>
</dbReference>
<feature type="domain" description="Peptidase S8/S53" evidence="8">
    <location>
        <begin position="146"/>
        <end position="374"/>
    </location>
</feature>
<dbReference type="PROSITE" id="PS00136">
    <property type="entry name" value="SUBTILASE_ASP"/>
    <property type="match status" value="1"/>
</dbReference>
<dbReference type="Pfam" id="PF00082">
    <property type="entry name" value="Peptidase_S8"/>
    <property type="match status" value="1"/>
</dbReference>
<dbReference type="EMBL" id="BAAABV010000023">
    <property type="protein sequence ID" value="GAA0302303.1"/>
    <property type="molecule type" value="Genomic_DNA"/>
</dbReference>
<dbReference type="InterPro" id="IPR015500">
    <property type="entry name" value="Peptidase_S8_subtilisin-rel"/>
</dbReference>
<dbReference type="PANTHER" id="PTHR43806">
    <property type="entry name" value="PEPTIDASE S8"/>
    <property type="match status" value="1"/>
</dbReference>
<dbReference type="InterPro" id="IPR034193">
    <property type="entry name" value="PCSK9_ProteinaseK-like"/>
</dbReference>
<dbReference type="Gene3D" id="3.40.50.200">
    <property type="entry name" value="Peptidase S8/S53 domain"/>
    <property type="match status" value="1"/>
</dbReference>
<evidence type="ECO:0000259" key="8">
    <source>
        <dbReference type="Pfam" id="PF00082"/>
    </source>
</evidence>
<feature type="chain" id="PRO_5046845012" description="Peptidase S8/S53 domain-containing protein" evidence="7">
    <location>
        <begin position="26"/>
        <end position="393"/>
    </location>
</feature>
<keyword evidence="10" id="KW-1185">Reference proteome</keyword>
<keyword evidence="4 5" id="KW-0720">Serine protease</keyword>
<keyword evidence="7" id="KW-0732">Signal</keyword>
<evidence type="ECO:0000256" key="4">
    <source>
        <dbReference type="ARBA" id="ARBA00022825"/>
    </source>
</evidence>
<gene>
    <name evidence="9" type="ORF">GCM10010302_45980</name>
</gene>